<sequence>MGTVLRFDFTLSYRLGTRNVKPDALSRQWESFVPSAPPSTVIPRARVMVPIQWGVEKAVRQALVAEQDPGGGPLGWLDVPKMRINRDLEHTLHCLASSCQSSWSEHLFWAEFTHNTLWQSSLDISPFECQYSYAPVCLPGGRHACQAMPLDLPEGSLICYGCSDKTYRAPTYRPGQRVWLSAKDLLLRGYSHNLAPRYIGPFKVLRRINPVSYHLALPPSLRVHPTFHVSLRPVLCSVGPSNPLGPSMVDGAPAYMVKRLLDIRMVHGGVQYLVDWEEYRPKEWSRVLSRHIQDRELIWAFRQNRAADLWTSGAAPFWGVTVRVGNRSRPPPVTRGRP</sequence>
<dbReference type="InterPro" id="IPR056924">
    <property type="entry name" value="SH3_Tf2-1"/>
</dbReference>
<keyword evidence="3" id="KW-1185">Reference proteome</keyword>
<organism evidence="2 3">
    <name type="scientific">Electrophorus voltai</name>
    <dbReference type="NCBI Taxonomy" id="2609070"/>
    <lineage>
        <taxon>Eukaryota</taxon>
        <taxon>Metazoa</taxon>
        <taxon>Chordata</taxon>
        <taxon>Craniata</taxon>
        <taxon>Vertebrata</taxon>
        <taxon>Euteleostomi</taxon>
        <taxon>Actinopterygii</taxon>
        <taxon>Neopterygii</taxon>
        <taxon>Teleostei</taxon>
        <taxon>Ostariophysi</taxon>
        <taxon>Gymnotiformes</taxon>
        <taxon>Gymnotoidei</taxon>
        <taxon>Gymnotidae</taxon>
        <taxon>Electrophorus</taxon>
    </lineage>
</organism>
<dbReference type="CDD" id="cd00024">
    <property type="entry name" value="CD_CSD"/>
    <property type="match status" value="1"/>
</dbReference>
<gene>
    <name evidence="2" type="ORF">P4O66_015008</name>
</gene>
<dbReference type="SUPFAM" id="SSF54160">
    <property type="entry name" value="Chromo domain-like"/>
    <property type="match status" value="1"/>
</dbReference>
<dbReference type="Pfam" id="PF24626">
    <property type="entry name" value="SH3_Tf2-1"/>
    <property type="match status" value="1"/>
</dbReference>
<dbReference type="InterPro" id="IPR036397">
    <property type="entry name" value="RNaseH_sf"/>
</dbReference>
<proteinExistence type="predicted"/>
<comment type="caution">
    <text evidence="2">The sequence shown here is derived from an EMBL/GenBank/DDBJ whole genome shotgun (WGS) entry which is preliminary data.</text>
</comment>
<name>A0AAD8YYD8_9TELE</name>
<dbReference type="GO" id="GO:0003676">
    <property type="term" value="F:nucleic acid binding"/>
    <property type="evidence" value="ECO:0007669"/>
    <property type="project" value="InterPro"/>
</dbReference>
<dbReference type="Proteomes" id="UP001239994">
    <property type="component" value="Unassembled WGS sequence"/>
</dbReference>
<accession>A0AAD8YYD8</accession>
<evidence type="ECO:0000313" key="3">
    <source>
        <dbReference type="Proteomes" id="UP001239994"/>
    </source>
</evidence>
<dbReference type="PANTHER" id="PTHR46148:SF52">
    <property type="entry name" value="OS04G0603800 PROTEIN"/>
    <property type="match status" value="1"/>
</dbReference>
<dbReference type="Gene3D" id="2.40.50.40">
    <property type="match status" value="1"/>
</dbReference>
<dbReference type="PANTHER" id="PTHR46148">
    <property type="entry name" value="CHROMO DOMAIN-CONTAINING PROTEIN"/>
    <property type="match status" value="1"/>
</dbReference>
<reference evidence="2" key="1">
    <citation type="submission" date="2023-03" db="EMBL/GenBank/DDBJ databases">
        <title>Electrophorus voltai genome.</title>
        <authorList>
            <person name="Bian C."/>
        </authorList>
    </citation>
    <scope>NUCLEOTIDE SEQUENCE</scope>
    <source>
        <strain evidence="2">CB-2022</strain>
        <tissue evidence="2">Muscle</tissue>
    </source>
</reference>
<protein>
    <recommendedName>
        <fullName evidence="1">Tf2-1-like SH3-like domain-containing protein</fullName>
    </recommendedName>
</protein>
<evidence type="ECO:0000259" key="1">
    <source>
        <dbReference type="Pfam" id="PF24626"/>
    </source>
</evidence>
<evidence type="ECO:0000313" key="2">
    <source>
        <dbReference type="EMBL" id="KAK1789051.1"/>
    </source>
</evidence>
<dbReference type="InterPro" id="IPR016197">
    <property type="entry name" value="Chromo-like_dom_sf"/>
</dbReference>
<dbReference type="EMBL" id="JAROKS010000022">
    <property type="protein sequence ID" value="KAK1789051.1"/>
    <property type="molecule type" value="Genomic_DNA"/>
</dbReference>
<feature type="domain" description="Tf2-1-like SH3-like" evidence="1">
    <location>
        <begin position="175"/>
        <end position="231"/>
    </location>
</feature>
<dbReference type="Gene3D" id="3.30.420.10">
    <property type="entry name" value="Ribonuclease H-like superfamily/Ribonuclease H"/>
    <property type="match status" value="1"/>
</dbReference>
<dbReference type="AlphaFoldDB" id="A0AAD8YYD8"/>